<comment type="similarity">
    <text evidence="1">Belongs to the YciI family.</text>
</comment>
<keyword evidence="4" id="KW-1185">Reference proteome</keyword>
<dbReference type="RefSeq" id="WP_380541517.1">
    <property type="nucleotide sequence ID" value="NZ_JBHFAB010000025.1"/>
</dbReference>
<dbReference type="PANTHER" id="PTHR35174:SF3">
    <property type="entry name" value="BLL7171 PROTEIN"/>
    <property type="match status" value="1"/>
</dbReference>
<organism evidence="3 4">
    <name type="scientific">Streptacidiphilus cavernicola</name>
    <dbReference type="NCBI Taxonomy" id="3342716"/>
    <lineage>
        <taxon>Bacteria</taxon>
        <taxon>Bacillati</taxon>
        <taxon>Actinomycetota</taxon>
        <taxon>Actinomycetes</taxon>
        <taxon>Kitasatosporales</taxon>
        <taxon>Streptomycetaceae</taxon>
        <taxon>Streptacidiphilus</taxon>
    </lineage>
</organism>
<dbReference type="Proteomes" id="UP001592531">
    <property type="component" value="Unassembled WGS sequence"/>
</dbReference>
<evidence type="ECO:0000256" key="1">
    <source>
        <dbReference type="ARBA" id="ARBA00007689"/>
    </source>
</evidence>
<accession>A0ABV6W2W8</accession>
<name>A0ABV6W2W8_9ACTN</name>
<dbReference type="InterPro" id="IPR005545">
    <property type="entry name" value="YCII"/>
</dbReference>
<dbReference type="SUPFAM" id="SSF54909">
    <property type="entry name" value="Dimeric alpha+beta barrel"/>
    <property type="match status" value="1"/>
</dbReference>
<dbReference type="Gene3D" id="3.30.70.1060">
    <property type="entry name" value="Dimeric alpha+beta barrel"/>
    <property type="match status" value="1"/>
</dbReference>
<dbReference type="InterPro" id="IPR011008">
    <property type="entry name" value="Dimeric_a/b-barrel"/>
</dbReference>
<reference evidence="3 4" key="1">
    <citation type="submission" date="2024-09" db="EMBL/GenBank/DDBJ databases">
        <authorList>
            <person name="Lee S.D."/>
        </authorList>
    </citation>
    <scope>NUCLEOTIDE SEQUENCE [LARGE SCALE GENOMIC DNA]</scope>
    <source>
        <strain evidence="3 4">N8-3</strain>
    </source>
</reference>
<dbReference type="PANTHER" id="PTHR35174">
    <property type="entry name" value="BLL7171 PROTEIN-RELATED"/>
    <property type="match status" value="1"/>
</dbReference>
<evidence type="ECO:0000313" key="3">
    <source>
        <dbReference type="EMBL" id="MFC1420339.1"/>
    </source>
</evidence>
<dbReference type="EMBL" id="JBHFAB010000025">
    <property type="protein sequence ID" value="MFC1420339.1"/>
    <property type="molecule type" value="Genomic_DNA"/>
</dbReference>
<evidence type="ECO:0000259" key="2">
    <source>
        <dbReference type="Pfam" id="PF03795"/>
    </source>
</evidence>
<proteinExistence type="inferred from homology"/>
<comment type="caution">
    <text evidence="3">The sequence shown here is derived from an EMBL/GenBank/DDBJ whole genome shotgun (WGS) entry which is preliminary data.</text>
</comment>
<sequence length="130" mass="13768">MLLMQFSQESAGFPPITEWSQDELKAHIGFMGGVIERIGTLGKLIDAQGLDMPNTARIVRAGGGGETLVTDGPFPESKEFLAGYWVVDLPSAETAYDLAAYISTAPGPGGRPLNMPIHVQPVISAPDLDA</sequence>
<protein>
    <submittedName>
        <fullName evidence="3">YciI family protein</fullName>
    </submittedName>
</protein>
<feature type="domain" description="YCII-related" evidence="2">
    <location>
        <begin position="47"/>
        <end position="102"/>
    </location>
</feature>
<evidence type="ECO:0000313" key="4">
    <source>
        <dbReference type="Proteomes" id="UP001592531"/>
    </source>
</evidence>
<gene>
    <name evidence="3" type="ORF">ACEZDE_27385</name>
</gene>
<dbReference type="Pfam" id="PF03795">
    <property type="entry name" value="YCII"/>
    <property type="match status" value="1"/>
</dbReference>